<feature type="compositionally biased region" description="Polar residues" evidence="1">
    <location>
        <begin position="17"/>
        <end position="32"/>
    </location>
</feature>
<evidence type="ECO:0000259" key="2">
    <source>
        <dbReference type="PROSITE" id="PS50003"/>
    </source>
</evidence>
<dbReference type="PROSITE" id="PS50003">
    <property type="entry name" value="PH_DOMAIN"/>
    <property type="match status" value="1"/>
</dbReference>
<dbReference type="SMART" id="SM00368">
    <property type="entry name" value="LRR_RI"/>
    <property type="match status" value="5"/>
</dbReference>
<dbReference type="InterPro" id="IPR001849">
    <property type="entry name" value="PH_domain"/>
</dbReference>
<comment type="caution">
    <text evidence="3">The sequence shown here is derived from an EMBL/GenBank/DDBJ whole genome shotgun (WGS) entry which is preliminary data.</text>
</comment>
<dbReference type="PANTHER" id="PTHR24114:SF2">
    <property type="entry name" value="F-BOX DOMAIN-CONTAINING PROTEIN-RELATED"/>
    <property type="match status" value="1"/>
</dbReference>
<feature type="compositionally biased region" description="Basic residues" evidence="1">
    <location>
        <begin position="1"/>
        <end position="15"/>
    </location>
</feature>
<accession>A0AAN7SXD6</accession>
<gene>
    <name evidence="3" type="ORF">LTR05_006994</name>
</gene>
<dbReference type="SUPFAM" id="SSF52047">
    <property type="entry name" value="RNI-like"/>
    <property type="match status" value="1"/>
</dbReference>
<evidence type="ECO:0000313" key="3">
    <source>
        <dbReference type="EMBL" id="KAK5083111.1"/>
    </source>
</evidence>
<dbReference type="PANTHER" id="PTHR24114">
    <property type="entry name" value="LEUCINE RICH REPEAT FAMILY PROTEIN"/>
    <property type="match status" value="1"/>
</dbReference>
<evidence type="ECO:0000313" key="4">
    <source>
        <dbReference type="Proteomes" id="UP001309876"/>
    </source>
</evidence>
<organism evidence="3 4">
    <name type="scientific">Lithohypha guttulata</name>
    <dbReference type="NCBI Taxonomy" id="1690604"/>
    <lineage>
        <taxon>Eukaryota</taxon>
        <taxon>Fungi</taxon>
        <taxon>Dikarya</taxon>
        <taxon>Ascomycota</taxon>
        <taxon>Pezizomycotina</taxon>
        <taxon>Eurotiomycetes</taxon>
        <taxon>Chaetothyriomycetidae</taxon>
        <taxon>Chaetothyriales</taxon>
        <taxon>Trichomeriaceae</taxon>
        <taxon>Lithohypha</taxon>
    </lineage>
</organism>
<dbReference type="InterPro" id="IPR032675">
    <property type="entry name" value="LRR_dom_sf"/>
</dbReference>
<evidence type="ECO:0000256" key="1">
    <source>
        <dbReference type="SAM" id="MobiDB-lite"/>
    </source>
</evidence>
<dbReference type="InterPro" id="IPR052394">
    <property type="entry name" value="LRR-containing"/>
</dbReference>
<dbReference type="Pfam" id="PF25353">
    <property type="entry name" value="PH_2nd_LRR"/>
    <property type="match status" value="1"/>
</dbReference>
<keyword evidence="4" id="KW-1185">Reference proteome</keyword>
<dbReference type="Proteomes" id="UP001309876">
    <property type="component" value="Unassembled WGS sequence"/>
</dbReference>
<feature type="region of interest" description="Disordered" evidence="1">
    <location>
        <begin position="1"/>
        <end position="66"/>
    </location>
</feature>
<reference evidence="3 4" key="1">
    <citation type="submission" date="2023-08" db="EMBL/GenBank/DDBJ databases">
        <title>Black Yeasts Isolated from many extreme environments.</title>
        <authorList>
            <person name="Coleine C."/>
            <person name="Stajich J.E."/>
            <person name="Selbmann L."/>
        </authorList>
    </citation>
    <scope>NUCLEOTIDE SEQUENCE [LARGE SCALE GENOMIC DNA]</scope>
    <source>
        <strain evidence="3 4">CCFEE 5910</strain>
    </source>
</reference>
<dbReference type="Gene3D" id="3.80.10.10">
    <property type="entry name" value="Ribonuclease Inhibitor"/>
    <property type="match status" value="1"/>
</dbReference>
<protein>
    <recommendedName>
        <fullName evidence="2">PH domain-containing protein</fullName>
    </recommendedName>
</protein>
<dbReference type="AlphaFoldDB" id="A0AAN7SXD6"/>
<name>A0AAN7SXD6_9EURO</name>
<dbReference type="InterPro" id="IPR057334">
    <property type="entry name" value="PH_2nd_LRR"/>
</dbReference>
<dbReference type="EMBL" id="JAVRRJ010000007">
    <property type="protein sequence ID" value="KAK5083111.1"/>
    <property type="molecule type" value="Genomic_DNA"/>
</dbReference>
<proteinExistence type="predicted"/>
<sequence length="1121" mass="125214">MADKRTRRRSLRIFHPRTSTPDITPAPSSQPSPVEFHRERSDGSASTEDASPKARPRMLSRANRNSVFGSLRSKHSFDDDEKTLLKLDSKSSSLHDHVDSPGKGIFGDVVKKAGEVQVTGTSIFKRNRYFIVLTESHLIRFKSQARAAEMFPIIPNNNKGSLPRSSTMPSVGSLTDMQLSAYTDITQGVPLDEVIAVYKIEDGRPYFTIEVSYLDDRGKRTSTLQMSLNSPRESEAWAAAIREHAALRRSQRVQTYHPKTLEYLARAVGKERDYDPSQFRVFKVVQRCPVRAAGRLTSEDISKSSSSVCYLVIGTNRIHFVPIPKTSGRSSSTSLSDMDTPSSFGITSITSIRFPGYDDVFEIYFRTPLRQPYTAALASYDAPQIVLWLRYASEYIRPAWTVQPFVFDVPKGLEDQMDPPTFDLSSDDHGYFDRTLTAFCAAFEVEPSRIYYSVDYECEDAPCFRLLPPVTGNLYTTMELLAVFRALRYNESFASISFANINLCSLRTVYDPFADTEDILCTRSGVLLDVPDHANLSVLQQEIRALALKSRRLRRFDFSHSLPLAKNGKVSCGIPEALTPLMKKSWTNVDFVTLTGIRLSDHDIEYLVDAASERQCHLRALDIGECGLSVHDADVLLSTLGVHDNTMEVLDLSGTQGRFSPELFQRAIGAFSRIRRLNLTRVQKTAGPEPLIAPEILLSWRLESLHLNGTNLNEQSVDTISTYLASPKSNVLREMSLNQCGLTGKDLAVLFRSMSREEGAARNMHVSASENRLGHGSSLLCQCIAENHAPVSITMRMVDFEKEYQFRELMAALARNTTVRSLDISQASLPYDASMETCEALKEMFAQNQTLEELDISGDVAHLDVAKFGIGLNIALTGLEQNTALRLLRIEHQSLGLQGASTLAGVIEVNKTLTEIHCEHNELNLQSFTVLVNALQRNNSIIYLPAQAADRAKSIERVKEEFEALEKAEEPKSPRTSTLKKSINVFTHPVSHHRRQSSTISSQSNNSFTQHDVNETLAALEEKWNMQVVRLQQYLLRNYQLATGLTAEEIVGQSQSQANTRPSTANSLAKMLAQVNFDTQPSATCAETGLGIDINRTESPVQLDEKGNKQRRAMVFTLPED</sequence>
<feature type="domain" description="PH" evidence="2">
    <location>
        <begin position="109"/>
        <end position="246"/>
    </location>
</feature>